<dbReference type="GO" id="GO:0016787">
    <property type="term" value="F:hydrolase activity"/>
    <property type="evidence" value="ECO:0007669"/>
    <property type="project" value="UniProtKB-KW"/>
</dbReference>
<dbReference type="Pfam" id="PF08761">
    <property type="entry name" value="dUTPase_2"/>
    <property type="match status" value="1"/>
</dbReference>
<dbReference type="Proteomes" id="UP000423482">
    <property type="component" value="Segment"/>
</dbReference>
<keyword evidence="1" id="KW-0378">Hydrolase</keyword>
<protein>
    <submittedName>
        <fullName evidence="1">MazG-like nucleotide pyrophosphohydrolase</fullName>
    </submittedName>
</protein>
<accession>A0A650EY74</accession>
<dbReference type="EMBL" id="MK814760">
    <property type="protein sequence ID" value="QGT55117.1"/>
    <property type="molecule type" value="Genomic_DNA"/>
</dbReference>
<dbReference type="RefSeq" id="YP_010649004.1">
    <property type="nucleotide sequence ID" value="NC_070763.1"/>
</dbReference>
<dbReference type="InterPro" id="IPR014871">
    <property type="entry name" value="dUTPase/dCTP_pyrophosphatase"/>
</dbReference>
<organism evidence="1 2">
    <name type="scientific">Gordonia phage Forza</name>
    <dbReference type="NCBI Taxonomy" id="2571247"/>
    <lineage>
        <taxon>Viruses</taxon>
        <taxon>Duplodnaviria</taxon>
        <taxon>Heunggongvirae</taxon>
        <taxon>Uroviricota</taxon>
        <taxon>Caudoviricetes</taxon>
        <taxon>Forzavirus</taxon>
        <taxon>Forzavirus forza</taxon>
    </lineage>
</organism>
<sequence>MTDGNWKWLDSTEELQLNAFGNDFRSLTDEARDNALVFNAYALIDEIGEALDETSWKPWDKKNTGIVNQEAFLGELVDAAHFLANLLLIGGLTEREFWEAYRAKQERNRVRQLGGYDSIQNKCPSCKRELDKPDAYSMIGQRYHQEGDKHLMYYKLSCHGCQLEFEYMVVIGENTLPGMKA</sequence>
<evidence type="ECO:0000313" key="1">
    <source>
        <dbReference type="EMBL" id="QGT55117.1"/>
    </source>
</evidence>
<proteinExistence type="predicted"/>
<keyword evidence="2" id="KW-1185">Reference proteome</keyword>
<evidence type="ECO:0000313" key="2">
    <source>
        <dbReference type="Proteomes" id="UP000423482"/>
    </source>
</evidence>
<dbReference type="KEGG" id="vg:77924492"/>
<dbReference type="GeneID" id="77924492"/>
<dbReference type="SUPFAM" id="SSF101386">
    <property type="entry name" value="all-alpha NTP pyrophosphatases"/>
    <property type="match status" value="1"/>
</dbReference>
<name>A0A650EY74_9CAUD</name>
<gene>
    <name evidence="1" type="primary">124</name>
    <name evidence="1" type="ORF">SEA_FORZA_124</name>
</gene>
<reference evidence="1 2" key="1">
    <citation type="submission" date="2019-04" db="EMBL/GenBank/DDBJ databases">
        <authorList>
            <person name="Pope W.H."/>
            <person name="Garlena R.A."/>
            <person name="Russell D.A."/>
            <person name="Jacobs-Sera D."/>
            <person name="Hatfull G.F."/>
        </authorList>
    </citation>
    <scope>NUCLEOTIDE SEQUENCE [LARGE SCALE GENOMIC DNA]</scope>
</reference>
<dbReference type="Gene3D" id="1.10.4010.10">
    <property type="entry name" value="Type II deoxyuridine triphosphatase"/>
    <property type="match status" value="1"/>
</dbReference>